<dbReference type="SUPFAM" id="SSF52540">
    <property type="entry name" value="P-loop containing nucleoside triphosphate hydrolases"/>
    <property type="match status" value="1"/>
</dbReference>
<dbReference type="InterPro" id="IPR027417">
    <property type="entry name" value="P-loop_NTPase"/>
</dbReference>
<dbReference type="PANTHER" id="PTHR37816">
    <property type="entry name" value="YALI0E33011P"/>
    <property type="match status" value="1"/>
</dbReference>
<gene>
    <name evidence="1" type="ORF">IFJ75_00490</name>
</gene>
<dbReference type="AlphaFoldDB" id="A0A975GW74"/>
<reference evidence="1" key="1">
    <citation type="submission" date="2020-09" db="EMBL/GenBank/DDBJ databases">
        <title>Brevundimonas sp. LVF2 isolated from a puddle in Goettingen, Germany.</title>
        <authorList>
            <person name="Friedrich I."/>
            <person name="Klassen A."/>
            <person name="Hannes N."/>
            <person name="Schneider D."/>
            <person name="Hertel R."/>
            <person name="Daniel R."/>
        </authorList>
    </citation>
    <scope>NUCLEOTIDE SEQUENCE</scope>
    <source>
        <strain evidence="1">LVF2</strain>
    </source>
</reference>
<dbReference type="RefSeq" id="WP_207870626.1">
    <property type="nucleotide sequence ID" value="NZ_CP062222.1"/>
</dbReference>
<evidence type="ECO:0000313" key="2">
    <source>
        <dbReference type="Proteomes" id="UP000663918"/>
    </source>
</evidence>
<dbReference type="InterPro" id="IPR052922">
    <property type="entry name" value="Cytidylate_Kinase-2"/>
</dbReference>
<dbReference type="PANTHER" id="PTHR37816:SF1">
    <property type="entry name" value="TOXIN"/>
    <property type="match status" value="1"/>
</dbReference>
<dbReference type="KEGG" id="bgoe:IFJ75_00490"/>
<evidence type="ECO:0000313" key="1">
    <source>
        <dbReference type="EMBL" id="QTC91449.1"/>
    </source>
</evidence>
<protein>
    <submittedName>
        <fullName evidence="1">AAA family ATPase</fullName>
    </submittedName>
</protein>
<dbReference type="Proteomes" id="UP000663918">
    <property type="component" value="Chromosome"/>
</dbReference>
<keyword evidence="2" id="KW-1185">Reference proteome</keyword>
<proteinExistence type="predicted"/>
<name>A0A975GW74_9CAUL</name>
<sequence>MTLDDLGPRILILGPSNSGKSTLAEAIARARGLEAVHLDQLHHLPGTDWVQRPPEEFARLHEEAVAGERWVMDGNYSRLLPSRLARATGAIRIELPTAVSLYRYARRSWFERGRVGGLDGGRDSVKWVMIHHIAVTTRLNRKRNRLAFEGFDLPKIRLATPAALDAFYRANGLTRV</sequence>
<dbReference type="EMBL" id="CP062222">
    <property type="protein sequence ID" value="QTC91449.1"/>
    <property type="molecule type" value="Genomic_DNA"/>
</dbReference>
<accession>A0A975GW74</accession>
<organism evidence="1 2">
    <name type="scientific">Brevundimonas goettingensis</name>
    <dbReference type="NCBI Taxonomy" id="2774190"/>
    <lineage>
        <taxon>Bacteria</taxon>
        <taxon>Pseudomonadati</taxon>
        <taxon>Pseudomonadota</taxon>
        <taxon>Alphaproteobacteria</taxon>
        <taxon>Caulobacterales</taxon>
        <taxon>Caulobacteraceae</taxon>
        <taxon>Brevundimonas</taxon>
    </lineage>
</organism>
<dbReference type="Gene3D" id="3.40.50.300">
    <property type="entry name" value="P-loop containing nucleotide triphosphate hydrolases"/>
    <property type="match status" value="1"/>
</dbReference>